<dbReference type="EMBL" id="JACHIP010000001">
    <property type="protein sequence ID" value="MBB5056138.1"/>
    <property type="molecule type" value="Genomic_DNA"/>
</dbReference>
<keyword evidence="1" id="KW-0472">Membrane</keyword>
<accession>A0A7W7ZA54</accession>
<sequence>MLLNDLFLALAFVVTVIGPVFILMRGHAAKD</sequence>
<keyword evidence="1" id="KW-0812">Transmembrane</keyword>
<comment type="caution">
    <text evidence="2">The sequence shown here is derived from an EMBL/GenBank/DDBJ whole genome shotgun (WGS) entry which is preliminary data.</text>
</comment>
<keyword evidence="1" id="KW-1133">Transmembrane helix</keyword>
<dbReference type="Proteomes" id="UP000540989">
    <property type="component" value="Unassembled WGS sequence"/>
</dbReference>
<gene>
    <name evidence="2" type="ORF">HDF16_000807</name>
</gene>
<name>A0A7W7ZA54_9BACT</name>
<organism evidence="2 3">
    <name type="scientific">Granulicella aggregans</name>
    <dbReference type="NCBI Taxonomy" id="474949"/>
    <lineage>
        <taxon>Bacteria</taxon>
        <taxon>Pseudomonadati</taxon>
        <taxon>Acidobacteriota</taxon>
        <taxon>Terriglobia</taxon>
        <taxon>Terriglobales</taxon>
        <taxon>Acidobacteriaceae</taxon>
        <taxon>Granulicella</taxon>
    </lineage>
</organism>
<keyword evidence="3" id="KW-1185">Reference proteome</keyword>
<reference evidence="2 3" key="1">
    <citation type="submission" date="2020-08" db="EMBL/GenBank/DDBJ databases">
        <title>Genomic Encyclopedia of Type Strains, Phase IV (KMG-V): Genome sequencing to study the core and pangenomes of soil and plant-associated prokaryotes.</title>
        <authorList>
            <person name="Whitman W."/>
        </authorList>
    </citation>
    <scope>NUCLEOTIDE SEQUENCE [LARGE SCALE GENOMIC DNA]</scope>
    <source>
        <strain evidence="2 3">M8UP14</strain>
    </source>
</reference>
<evidence type="ECO:0000313" key="2">
    <source>
        <dbReference type="EMBL" id="MBB5056138.1"/>
    </source>
</evidence>
<proteinExistence type="predicted"/>
<evidence type="ECO:0000256" key="1">
    <source>
        <dbReference type="SAM" id="Phobius"/>
    </source>
</evidence>
<evidence type="ECO:0000313" key="3">
    <source>
        <dbReference type="Proteomes" id="UP000540989"/>
    </source>
</evidence>
<protein>
    <submittedName>
        <fullName evidence="2">Uncharacterized protein</fullName>
    </submittedName>
</protein>
<dbReference type="AlphaFoldDB" id="A0A7W7ZA54"/>
<feature type="transmembrane region" description="Helical" evidence="1">
    <location>
        <begin position="6"/>
        <end position="24"/>
    </location>
</feature>